<dbReference type="EMBL" id="RCMV01001430">
    <property type="protein sequence ID" value="KAG3208650.1"/>
    <property type="molecule type" value="Genomic_DNA"/>
</dbReference>
<name>A0A329RGX6_9STRA</name>
<comment type="caution">
    <text evidence="7">The sequence shown here is derived from an EMBL/GenBank/DDBJ whole genome shotgun (WGS) entry which is preliminary data.</text>
</comment>
<dbReference type="EMBL" id="RCMG01001427">
    <property type="protein sequence ID" value="KAG2827646.1"/>
    <property type="molecule type" value="Genomic_DNA"/>
</dbReference>
<keyword evidence="8" id="KW-1185">Reference proteome</keyword>
<evidence type="ECO:0000313" key="3">
    <source>
        <dbReference type="EMBL" id="KAG2884335.1"/>
    </source>
</evidence>
<evidence type="ECO:0000313" key="4">
    <source>
        <dbReference type="EMBL" id="KAG2896478.1"/>
    </source>
</evidence>
<evidence type="ECO:0000313" key="7">
    <source>
        <dbReference type="EMBL" id="RAW22538.1"/>
    </source>
</evidence>
<dbReference type="Proteomes" id="UP000774804">
    <property type="component" value="Unassembled WGS sequence"/>
</dbReference>
<accession>A0A329RGX6</accession>
<proteinExistence type="predicted"/>
<reference evidence="2" key="2">
    <citation type="submission" date="2018-10" db="EMBL/GenBank/DDBJ databases">
        <title>Effector identification in a new, highly contiguous assembly of the strawberry crown rot pathogen Phytophthora cactorum.</title>
        <authorList>
            <person name="Armitage A.D."/>
            <person name="Nellist C.F."/>
            <person name="Bates H."/>
            <person name="Vickerstaff R.J."/>
            <person name="Harrison R.J."/>
        </authorList>
    </citation>
    <scope>NUCLEOTIDE SEQUENCE</scope>
    <source>
        <strain evidence="2">15-7</strain>
        <strain evidence="3">4032</strain>
        <strain evidence="4">4040</strain>
        <strain evidence="5">P415</strain>
        <strain evidence="6">P421</strain>
    </source>
</reference>
<reference evidence="7 8" key="1">
    <citation type="submission" date="2018-01" db="EMBL/GenBank/DDBJ databases">
        <title>Draft genome of the strawberry crown rot pathogen Phytophthora cactorum.</title>
        <authorList>
            <person name="Armitage A.D."/>
            <person name="Lysoe E."/>
            <person name="Nellist C.F."/>
            <person name="Harrison R.J."/>
            <person name="Brurberg M.B."/>
        </authorList>
    </citation>
    <scope>NUCLEOTIDE SEQUENCE [LARGE SCALE GENOMIC DNA]</scope>
    <source>
        <strain evidence="7 8">10300</strain>
    </source>
</reference>
<dbReference type="Proteomes" id="UP000760860">
    <property type="component" value="Unassembled WGS sequence"/>
</dbReference>
<dbReference type="Proteomes" id="UP000697107">
    <property type="component" value="Unassembled WGS sequence"/>
</dbReference>
<dbReference type="EMBL" id="RCMK01001338">
    <property type="protein sequence ID" value="KAG2896478.1"/>
    <property type="molecule type" value="Genomic_DNA"/>
</dbReference>
<evidence type="ECO:0000313" key="2">
    <source>
        <dbReference type="EMBL" id="KAG2827646.1"/>
    </source>
</evidence>
<sequence length="99" mass="10685">MVDLANLEDLVDPGVRPYLKERRSPNTGGNPGGGFPSGGYGKSYVSVQAPFGMLSHIKNAVRMIQPFYSDESSAEKVMALWGALERVTVVLAVKRSESV</sequence>
<feature type="region of interest" description="Disordered" evidence="1">
    <location>
        <begin position="15"/>
        <end position="37"/>
    </location>
</feature>
<evidence type="ECO:0000313" key="5">
    <source>
        <dbReference type="EMBL" id="KAG2962907.1"/>
    </source>
</evidence>
<protein>
    <submittedName>
        <fullName evidence="7">Uncharacterized protein</fullName>
    </submittedName>
</protein>
<dbReference type="Proteomes" id="UP000251314">
    <property type="component" value="Unassembled WGS sequence"/>
</dbReference>
<dbReference type="Proteomes" id="UP000735874">
    <property type="component" value="Unassembled WGS sequence"/>
</dbReference>
<dbReference type="AlphaFoldDB" id="A0A329RGX6"/>
<dbReference type="EMBL" id="MJFZ01001284">
    <property type="protein sequence ID" value="RAW22538.1"/>
    <property type="molecule type" value="Genomic_DNA"/>
</dbReference>
<dbReference type="Proteomes" id="UP000736787">
    <property type="component" value="Unassembled WGS sequence"/>
</dbReference>
<dbReference type="EMBL" id="RCML01001398">
    <property type="protein sequence ID" value="KAG2962907.1"/>
    <property type="molecule type" value="Genomic_DNA"/>
</dbReference>
<dbReference type="EMBL" id="RCMI01001504">
    <property type="protein sequence ID" value="KAG2884335.1"/>
    <property type="molecule type" value="Genomic_DNA"/>
</dbReference>
<gene>
    <name evidence="7" type="ORF">PC110_g21028</name>
    <name evidence="2" type="ORF">PC113_g21593</name>
    <name evidence="3" type="ORF">PC115_g21374</name>
    <name evidence="4" type="ORF">PC117_g22994</name>
    <name evidence="5" type="ORF">PC118_g21178</name>
    <name evidence="6" type="ORF">PC129_g20339</name>
</gene>
<dbReference type="OrthoDB" id="114715at2759"/>
<dbReference type="VEuPathDB" id="FungiDB:PC110_g21028"/>
<evidence type="ECO:0000256" key="1">
    <source>
        <dbReference type="SAM" id="MobiDB-lite"/>
    </source>
</evidence>
<organism evidence="7 8">
    <name type="scientific">Phytophthora cactorum</name>
    <dbReference type="NCBI Taxonomy" id="29920"/>
    <lineage>
        <taxon>Eukaryota</taxon>
        <taxon>Sar</taxon>
        <taxon>Stramenopiles</taxon>
        <taxon>Oomycota</taxon>
        <taxon>Peronosporomycetes</taxon>
        <taxon>Peronosporales</taxon>
        <taxon>Peronosporaceae</taxon>
        <taxon>Phytophthora</taxon>
    </lineage>
</organism>
<evidence type="ECO:0000313" key="8">
    <source>
        <dbReference type="Proteomes" id="UP000251314"/>
    </source>
</evidence>
<evidence type="ECO:0000313" key="6">
    <source>
        <dbReference type="EMBL" id="KAG3208650.1"/>
    </source>
</evidence>